<protein>
    <submittedName>
        <fullName evidence="2">Uncharacterized protein</fullName>
    </submittedName>
</protein>
<dbReference type="EMBL" id="KV907500">
    <property type="protein sequence ID" value="OOF95511.1"/>
    <property type="molecule type" value="Genomic_DNA"/>
</dbReference>
<dbReference type="Proteomes" id="UP000188318">
    <property type="component" value="Unassembled WGS sequence"/>
</dbReference>
<gene>
    <name evidence="2" type="ORF">ASPCADRAFT_207988</name>
</gene>
<feature type="region of interest" description="Disordered" evidence="1">
    <location>
        <begin position="123"/>
        <end position="223"/>
    </location>
</feature>
<feature type="compositionally biased region" description="Basic and acidic residues" evidence="1">
    <location>
        <begin position="136"/>
        <end position="155"/>
    </location>
</feature>
<dbReference type="PANTHER" id="PTHR40625:SF1">
    <property type="entry name" value="AMP-ACTIVATED PROTEIN KINASE GLYCOGEN-BINDING DOMAIN-CONTAINING PROTEIN"/>
    <property type="match status" value="1"/>
</dbReference>
<evidence type="ECO:0000313" key="3">
    <source>
        <dbReference type="Proteomes" id="UP000188318"/>
    </source>
</evidence>
<evidence type="ECO:0000256" key="1">
    <source>
        <dbReference type="SAM" id="MobiDB-lite"/>
    </source>
</evidence>
<keyword evidence="3" id="KW-1185">Reference proteome</keyword>
<feature type="compositionally biased region" description="Polar residues" evidence="1">
    <location>
        <begin position="188"/>
        <end position="197"/>
    </location>
</feature>
<dbReference type="VEuPathDB" id="FungiDB:ASPCADRAFT_207988"/>
<name>A0A1R3RM05_ASPC5</name>
<feature type="compositionally biased region" description="Low complexity" evidence="1">
    <location>
        <begin position="161"/>
        <end position="173"/>
    </location>
</feature>
<dbReference type="OMA" id="KGCHTFT"/>
<feature type="region of interest" description="Disordered" evidence="1">
    <location>
        <begin position="336"/>
        <end position="355"/>
    </location>
</feature>
<feature type="compositionally biased region" description="Polar residues" evidence="1">
    <location>
        <begin position="377"/>
        <end position="392"/>
    </location>
</feature>
<evidence type="ECO:0000313" key="2">
    <source>
        <dbReference type="EMBL" id="OOF95511.1"/>
    </source>
</evidence>
<reference evidence="3" key="1">
    <citation type="journal article" date="2017" name="Genome Biol.">
        <title>Comparative genomics reveals high biological diversity and specific adaptations in the industrially and medically important fungal genus Aspergillus.</title>
        <authorList>
            <person name="de Vries R.P."/>
            <person name="Riley R."/>
            <person name="Wiebenga A."/>
            <person name="Aguilar-Osorio G."/>
            <person name="Amillis S."/>
            <person name="Uchima C.A."/>
            <person name="Anderluh G."/>
            <person name="Asadollahi M."/>
            <person name="Askin M."/>
            <person name="Barry K."/>
            <person name="Battaglia E."/>
            <person name="Bayram O."/>
            <person name="Benocci T."/>
            <person name="Braus-Stromeyer S.A."/>
            <person name="Caldana C."/>
            <person name="Canovas D."/>
            <person name="Cerqueira G.C."/>
            <person name="Chen F."/>
            <person name="Chen W."/>
            <person name="Choi C."/>
            <person name="Clum A."/>
            <person name="Dos Santos R.A."/>
            <person name="Damasio A.R."/>
            <person name="Diallinas G."/>
            <person name="Emri T."/>
            <person name="Fekete E."/>
            <person name="Flipphi M."/>
            <person name="Freyberg S."/>
            <person name="Gallo A."/>
            <person name="Gournas C."/>
            <person name="Habgood R."/>
            <person name="Hainaut M."/>
            <person name="Harispe M.L."/>
            <person name="Henrissat B."/>
            <person name="Hilden K.S."/>
            <person name="Hope R."/>
            <person name="Hossain A."/>
            <person name="Karabika E."/>
            <person name="Karaffa L."/>
            <person name="Karanyi Z."/>
            <person name="Krasevec N."/>
            <person name="Kuo A."/>
            <person name="Kusch H."/>
            <person name="LaButti K."/>
            <person name="Lagendijk E.L."/>
            <person name="Lapidus A."/>
            <person name="Levasseur A."/>
            <person name="Lindquist E."/>
            <person name="Lipzen A."/>
            <person name="Logrieco A.F."/>
            <person name="MacCabe A."/>
            <person name="Maekelae M.R."/>
            <person name="Malavazi I."/>
            <person name="Melin P."/>
            <person name="Meyer V."/>
            <person name="Mielnichuk N."/>
            <person name="Miskei M."/>
            <person name="Molnar A.P."/>
            <person name="Mule G."/>
            <person name="Ngan C.Y."/>
            <person name="Orejas M."/>
            <person name="Orosz E."/>
            <person name="Ouedraogo J.P."/>
            <person name="Overkamp K.M."/>
            <person name="Park H.-S."/>
            <person name="Perrone G."/>
            <person name="Piumi F."/>
            <person name="Punt P.J."/>
            <person name="Ram A.F."/>
            <person name="Ramon A."/>
            <person name="Rauscher S."/>
            <person name="Record E."/>
            <person name="Riano-Pachon D.M."/>
            <person name="Robert V."/>
            <person name="Roehrig J."/>
            <person name="Ruller R."/>
            <person name="Salamov A."/>
            <person name="Salih N.S."/>
            <person name="Samson R.A."/>
            <person name="Sandor E."/>
            <person name="Sanguinetti M."/>
            <person name="Schuetze T."/>
            <person name="Sepcic K."/>
            <person name="Shelest E."/>
            <person name="Sherlock G."/>
            <person name="Sophianopoulou V."/>
            <person name="Squina F.M."/>
            <person name="Sun H."/>
            <person name="Susca A."/>
            <person name="Todd R.B."/>
            <person name="Tsang A."/>
            <person name="Unkles S.E."/>
            <person name="van de Wiele N."/>
            <person name="van Rossen-Uffink D."/>
            <person name="Oliveira J.V."/>
            <person name="Vesth T.C."/>
            <person name="Visser J."/>
            <person name="Yu J.-H."/>
            <person name="Zhou M."/>
            <person name="Andersen M.R."/>
            <person name="Archer D.B."/>
            <person name="Baker S.E."/>
            <person name="Benoit I."/>
            <person name="Brakhage A.A."/>
            <person name="Braus G.H."/>
            <person name="Fischer R."/>
            <person name="Frisvad J.C."/>
            <person name="Goldman G.H."/>
            <person name="Houbraken J."/>
            <person name="Oakley B."/>
            <person name="Pocsi I."/>
            <person name="Scazzocchio C."/>
            <person name="Seiboth B."/>
            <person name="vanKuyk P.A."/>
            <person name="Wortman J."/>
            <person name="Dyer P.S."/>
            <person name="Grigoriev I.V."/>
        </authorList>
    </citation>
    <scope>NUCLEOTIDE SEQUENCE [LARGE SCALE GENOMIC DNA]</scope>
    <source>
        <strain evidence="3">ITEM 5010</strain>
    </source>
</reference>
<dbReference type="OrthoDB" id="5422351at2759"/>
<organism evidence="2 3">
    <name type="scientific">Aspergillus carbonarius (strain ITEM 5010)</name>
    <dbReference type="NCBI Taxonomy" id="602072"/>
    <lineage>
        <taxon>Eukaryota</taxon>
        <taxon>Fungi</taxon>
        <taxon>Dikarya</taxon>
        <taxon>Ascomycota</taxon>
        <taxon>Pezizomycotina</taxon>
        <taxon>Eurotiomycetes</taxon>
        <taxon>Eurotiomycetidae</taxon>
        <taxon>Eurotiales</taxon>
        <taxon>Aspergillaceae</taxon>
        <taxon>Aspergillus</taxon>
        <taxon>Aspergillus subgen. Circumdati</taxon>
    </lineage>
</organism>
<feature type="compositionally biased region" description="Low complexity" evidence="1">
    <location>
        <begin position="343"/>
        <end position="355"/>
    </location>
</feature>
<feature type="region of interest" description="Disordered" evidence="1">
    <location>
        <begin position="375"/>
        <end position="407"/>
    </location>
</feature>
<accession>A0A1R3RM05</accession>
<proteinExistence type="predicted"/>
<sequence>MASTTLMTFLLCTNPHVKSVKLLGSWDNFSQPYIMERDKRVGAGQWRGCHTFCNIVCDGSTTHMTPARSGGLKMGGTYWYYYLLDDDVEYYNEAEPVTTHCPLLPGQPVNVLNVPVILPDTFPTHTHARSPSLQKADQRTMNPDDKYMNPREPPKPKLPRLRTSPPLLQQPTPAWSFSTSPLGIITHRGTSQPSSATPKAKGLDAPRATGCKPARSVSPPRSRGLRAAFRHWNASSPDLGSTDDHEGQAFRPAATHGLKGLFLGRHEAHSQLEVHLGTASEHSSSTGLNKDLQHPADILLQQTMTSGDRRSMPLTIQDRRALNSKIAEHGSHRAPLTLQAKPGSGTSGNTTTQGTHLNVHRRSLPLESPSMLPTAIGPSSSDFATTPTGFTSSEKRLPTLPNSPSSVMDEALRDIDVRQKALDLEALGSHFSDFTDTESVAGSSVCERSHFSEWSADTDVLSPGSMACSFAFNHDAQVSSTTENTETIDFLKASIPAELSDPDTPHLTVNSRSAATSVAGDSPRLDLPLPRLTISLSPSDLDIPGLYINDEDRVESNPKRHAAFFGGDESIKGLGLLQSPDPSSLQFSEDVKGNTVAHHDAGTAAPSTNYDRFSRLSLLGQSAAMREMMDELSYLKSMIESGSGEDI</sequence>
<dbReference type="STRING" id="602072.A0A1R3RM05"/>
<dbReference type="AlphaFoldDB" id="A0A1R3RM05"/>
<dbReference type="PANTHER" id="PTHR40625">
    <property type="entry name" value="GTP-BINDING PROTEIN ESDC-RELATED"/>
    <property type="match status" value="1"/>
</dbReference>